<dbReference type="STRING" id="1429867.A0A0G4PPF9"/>
<reference evidence="3 4" key="1">
    <citation type="journal article" date="2014" name="Nat. Commun.">
        <title>Multiple recent horizontal transfers of a large genomic region in cheese making fungi.</title>
        <authorList>
            <person name="Cheeseman K."/>
            <person name="Ropars J."/>
            <person name="Renault P."/>
            <person name="Dupont J."/>
            <person name="Gouzy J."/>
            <person name="Branca A."/>
            <person name="Abraham A.L."/>
            <person name="Ceppi M."/>
            <person name="Conseiller E."/>
            <person name="Debuchy R."/>
            <person name="Malagnac F."/>
            <person name="Goarin A."/>
            <person name="Silar P."/>
            <person name="Lacoste S."/>
            <person name="Sallet E."/>
            <person name="Bensimon A."/>
            <person name="Giraud T."/>
            <person name="Brygoo Y."/>
        </authorList>
    </citation>
    <scope>NUCLEOTIDE SEQUENCE [LARGE SCALE GENOMIC DNA]</scope>
    <source>
        <strain evidence="4">FM 013</strain>
    </source>
</reference>
<keyword evidence="3" id="KW-0808">Transferase</keyword>
<feature type="compositionally biased region" description="Pro residues" evidence="1">
    <location>
        <begin position="15"/>
        <end position="29"/>
    </location>
</feature>
<dbReference type="SUPFAM" id="SSF53098">
    <property type="entry name" value="Ribonuclease H-like"/>
    <property type="match status" value="1"/>
</dbReference>
<feature type="region of interest" description="Disordered" evidence="1">
    <location>
        <begin position="1"/>
        <end position="101"/>
    </location>
</feature>
<evidence type="ECO:0000256" key="1">
    <source>
        <dbReference type="SAM" id="MobiDB-lite"/>
    </source>
</evidence>
<feature type="compositionally biased region" description="Pro residues" evidence="1">
    <location>
        <begin position="73"/>
        <end position="82"/>
    </location>
</feature>
<feature type="region of interest" description="Disordered" evidence="1">
    <location>
        <begin position="128"/>
        <end position="192"/>
    </location>
</feature>
<dbReference type="InterPro" id="IPR012337">
    <property type="entry name" value="RNaseH-like_sf"/>
</dbReference>
<evidence type="ECO:0000313" key="3">
    <source>
        <dbReference type="EMBL" id="CRL28088.1"/>
    </source>
</evidence>
<dbReference type="GO" id="GO:0016740">
    <property type="term" value="F:transferase activity"/>
    <property type="evidence" value="ECO:0007669"/>
    <property type="project" value="UniProtKB-KW"/>
</dbReference>
<dbReference type="InterPro" id="IPR036397">
    <property type="entry name" value="RNaseH_sf"/>
</dbReference>
<dbReference type="InterPro" id="IPR002156">
    <property type="entry name" value="RNaseH_domain"/>
</dbReference>
<dbReference type="AlphaFoldDB" id="A0A0G4PPF9"/>
<dbReference type="GO" id="GO:0003676">
    <property type="term" value="F:nucleic acid binding"/>
    <property type="evidence" value="ECO:0007669"/>
    <property type="project" value="InterPro"/>
</dbReference>
<dbReference type="GO" id="GO:0004523">
    <property type="term" value="F:RNA-DNA hybrid ribonuclease activity"/>
    <property type="evidence" value="ECO:0007669"/>
    <property type="project" value="InterPro"/>
</dbReference>
<evidence type="ECO:0000313" key="4">
    <source>
        <dbReference type="Proteomes" id="UP000053732"/>
    </source>
</evidence>
<feature type="region of interest" description="Disordered" evidence="1">
    <location>
        <begin position="401"/>
        <end position="434"/>
    </location>
</feature>
<name>A0A0G4PPF9_PENC3</name>
<organism evidence="3 4">
    <name type="scientific">Penicillium camemberti (strain FM 013)</name>
    <dbReference type="NCBI Taxonomy" id="1429867"/>
    <lineage>
        <taxon>Eukaryota</taxon>
        <taxon>Fungi</taxon>
        <taxon>Dikarya</taxon>
        <taxon>Ascomycota</taxon>
        <taxon>Pezizomycotina</taxon>
        <taxon>Eurotiomycetes</taxon>
        <taxon>Eurotiomycetidae</taxon>
        <taxon>Eurotiales</taxon>
        <taxon>Aspergillaceae</taxon>
        <taxon>Penicillium</taxon>
    </lineage>
</organism>
<protein>
    <submittedName>
        <fullName evidence="3">Polynucleotidyl transferase, ribonuclease H fold</fullName>
    </submittedName>
</protein>
<evidence type="ECO:0000259" key="2">
    <source>
        <dbReference type="PROSITE" id="PS50879"/>
    </source>
</evidence>
<gene>
    <name evidence="3" type="ORF">PCAMFM013_S025g000146</name>
</gene>
<feature type="compositionally biased region" description="Acidic residues" evidence="1">
    <location>
        <begin position="58"/>
        <end position="67"/>
    </location>
</feature>
<dbReference type="EMBL" id="HG793158">
    <property type="protein sequence ID" value="CRL28088.1"/>
    <property type="molecule type" value="Genomic_DNA"/>
</dbReference>
<proteinExistence type="predicted"/>
<sequence length="449" mass="49743">MPSRDSDPIPKVWDPLPPHTPLPTVPDPPETGEGALTDPKHSKDCLAPPAAPVTKAELEDEELEEGEIKETPPTSPHPPPPSIDIQDGEILPTPPTPQHFLIPSIEVDDEEIPSILLTTAYATLQPNPSHRTAIEDEGRYVRSANPSPESLERRPQVNVHVNGKPNLKRKRHSPQSGSGLPQPKKQKASTEQKKTKRFCWELGQQFTGFVSPIDGADALDIATNILTFPIPTNVFKRLVYFCDASMRSLCGAVGVVWAGDFTSTEWEGKGFPYPMDIKSTAILELYGISCALEMAIRDIEKPRANVDRKQPQDNLFFQSHLNQTRSHLHGMNKEVFIFTDDVYALKRIDGTLSYPPNGDMSSQLAAISRHSKTLGDLGVHVELHLSPGHSGIPGNEAADQMAKSALNRHQRQRKKYQPAKNQMEKTSAGPDMDKDSVYKWHILTSTIEQ</sequence>
<dbReference type="Proteomes" id="UP000053732">
    <property type="component" value="Unassembled WGS sequence"/>
</dbReference>
<feature type="compositionally biased region" description="Basic residues" evidence="1">
    <location>
        <begin position="406"/>
        <end position="417"/>
    </location>
</feature>
<dbReference type="Gene3D" id="3.30.420.10">
    <property type="entry name" value="Ribonuclease H-like superfamily/Ribonuclease H"/>
    <property type="match status" value="1"/>
</dbReference>
<accession>A0A0G4PPF9</accession>
<keyword evidence="4" id="KW-1185">Reference proteome</keyword>
<dbReference type="PROSITE" id="PS50879">
    <property type="entry name" value="RNASE_H_1"/>
    <property type="match status" value="1"/>
</dbReference>
<feature type="domain" description="RNase H type-1" evidence="2">
    <location>
        <begin position="234"/>
        <end position="407"/>
    </location>
</feature>